<dbReference type="InterPro" id="IPR012675">
    <property type="entry name" value="Beta-grasp_dom_sf"/>
</dbReference>
<dbReference type="PROSITE" id="PS51710">
    <property type="entry name" value="G_OBG"/>
    <property type="match status" value="1"/>
</dbReference>
<reference evidence="3" key="1">
    <citation type="journal article" date="2020" name="ISME J.">
        <title>Gammaproteobacteria mediating utilization of methyl-, sulfur- and petroleum organic compounds in deep ocean hydrothermal plumes.</title>
        <authorList>
            <person name="Zhou Z."/>
            <person name="Liu Y."/>
            <person name="Pan J."/>
            <person name="Cron B.R."/>
            <person name="Toner B.M."/>
            <person name="Anantharaman K."/>
            <person name="Breier J.A."/>
            <person name="Dick G.J."/>
            <person name="Li M."/>
        </authorList>
    </citation>
    <scope>NUCLEOTIDE SEQUENCE</scope>
    <source>
        <strain evidence="3">SZUA-1515</strain>
    </source>
</reference>
<dbReference type="SUPFAM" id="SSF52540">
    <property type="entry name" value="P-loop containing nucleoside triphosphate hydrolases"/>
    <property type="match status" value="1"/>
</dbReference>
<dbReference type="CDD" id="cd01669">
    <property type="entry name" value="TGS_MJ1332_like"/>
    <property type="match status" value="1"/>
</dbReference>
<dbReference type="NCBIfam" id="NF007171">
    <property type="entry name" value="PRK09602.1"/>
    <property type="match status" value="1"/>
</dbReference>
<keyword evidence="1" id="KW-0547">Nucleotide-binding</keyword>
<dbReference type="Gene3D" id="1.10.8.470">
    <property type="match status" value="1"/>
</dbReference>
<organism evidence="3 4">
    <name type="scientific">Caldiarchaeum subterraneum</name>
    <dbReference type="NCBI Taxonomy" id="311458"/>
    <lineage>
        <taxon>Archaea</taxon>
        <taxon>Nitrososphaerota</taxon>
        <taxon>Candidatus Caldarchaeales</taxon>
        <taxon>Candidatus Caldarchaeaceae</taxon>
        <taxon>Candidatus Caldarchaeum</taxon>
    </lineage>
</organism>
<dbReference type="CDD" id="cd01899">
    <property type="entry name" value="Ygr210"/>
    <property type="match status" value="1"/>
</dbReference>
<accession>A0A832ZVV8</accession>
<dbReference type="Gene3D" id="3.40.50.300">
    <property type="entry name" value="P-loop containing nucleotide triphosphate hydrolases"/>
    <property type="match status" value="1"/>
</dbReference>
<dbReference type="GO" id="GO:0016887">
    <property type="term" value="F:ATP hydrolysis activity"/>
    <property type="evidence" value="ECO:0007669"/>
    <property type="project" value="TreeGrafter"/>
</dbReference>
<dbReference type="Pfam" id="PF01926">
    <property type="entry name" value="MMR_HSR1"/>
    <property type="match status" value="1"/>
</dbReference>
<evidence type="ECO:0000313" key="3">
    <source>
        <dbReference type="EMBL" id="HIQ29843.1"/>
    </source>
</evidence>
<dbReference type="Gene3D" id="3.10.20.30">
    <property type="match status" value="1"/>
</dbReference>
<evidence type="ECO:0000256" key="1">
    <source>
        <dbReference type="ARBA" id="ARBA00022741"/>
    </source>
</evidence>
<evidence type="ECO:0000259" key="2">
    <source>
        <dbReference type="PROSITE" id="PS51710"/>
    </source>
</evidence>
<sequence>MELAGIVGKPNVGKSTFFSALTLVPVEIANYPFTTTKPNVGVTYLRIECICKEMGVVDNPRNSKCIDGVRLVPIQVIDCPGIIPDAHAGKGLGLQFLDEIRQASALVVVCDASGGTLIDGTPVDPSTHDPVEDVKIVEHEIDLWIAGLLNRDWPRISRAAEARQLKLREEIARKLSGLGVSEKDIHAVMDNLGFDEAKPTKWGMEELTKLANAVRKATKPMVVAANKSDTDEAEKGIRRLREAGYDVVPVSAEAERSLRLAAEHGLIKYTSGDSDFTVLDESRLNPKQLRGLEMIREKVMKRWGGTGVQQVINKAYLEKLRYIPVFPVEDPDKLTDHEGNVLPDVYLVPEGSTPRDLAYKIHTDLGRNYLYAVDARTGMRLGEDYKLKPRDVISIKAAK</sequence>
<dbReference type="EMBL" id="DQVM01000089">
    <property type="protein sequence ID" value="HIQ29843.1"/>
    <property type="molecule type" value="Genomic_DNA"/>
</dbReference>
<dbReference type="GO" id="GO:0005737">
    <property type="term" value="C:cytoplasm"/>
    <property type="evidence" value="ECO:0007669"/>
    <property type="project" value="TreeGrafter"/>
</dbReference>
<dbReference type="InterPro" id="IPR027417">
    <property type="entry name" value="P-loop_NTPase"/>
</dbReference>
<dbReference type="InterPro" id="IPR031167">
    <property type="entry name" value="G_OBG"/>
</dbReference>
<evidence type="ECO:0000313" key="4">
    <source>
        <dbReference type="Proteomes" id="UP000608579"/>
    </source>
</evidence>
<dbReference type="PANTHER" id="PTHR23305">
    <property type="entry name" value="OBG GTPASE FAMILY"/>
    <property type="match status" value="1"/>
</dbReference>
<dbReference type="InterPro" id="IPR012676">
    <property type="entry name" value="TGS-like"/>
</dbReference>
<protein>
    <submittedName>
        <fullName evidence="3">Redox-regulated ATPase YchF</fullName>
    </submittedName>
</protein>
<feature type="domain" description="OBG-type G" evidence="2">
    <location>
        <begin position="2"/>
        <end position="270"/>
    </location>
</feature>
<dbReference type="PRINTS" id="PR00326">
    <property type="entry name" value="GTP1OBG"/>
</dbReference>
<gene>
    <name evidence="3" type="primary">ychF</name>
    <name evidence="3" type="ORF">EYH45_04685</name>
</gene>
<dbReference type="Proteomes" id="UP000608579">
    <property type="component" value="Unassembled WGS sequence"/>
</dbReference>
<dbReference type="Pfam" id="PF08438">
    <property type="entry name" value="YGR210-like_G4"/>
    <property type="match status" value="1"/>
</dbReference>
<name>A0A832ZVV8_CALS0</name>
<dbReference type="InterPro" id="IPR006073">
    <property type="entry name" value="GTP-bd"/>
</dbReference>
<dbReference type="GO" id="GO:0005525">
    <property type="term" value="F:GTP binding"/>
    <property type="evidence" value="ECO:0007669"/>
    <property type="project" value="InterPro"/>
</dbReference>
<dbReference type="AlphaFoldDB" id="A0A832ZVV8"/>
<dbReference type="InterPro" id="IPR004095">
    <property type="entry name" value="TGS"/>
</dbReference>
<proteinExistence type="predicted"/>
<dbReference type="Pfam" id="PF02824">
    <property type="entry name" value="TGS"/>
    <property type="match status" value="1"/>
</dbReference>
<dbReference type="InterPro" id="IPR013646">
    <property type="entry name" value="YGR210-like_G4"/>
</dbReference>
<dbReference type="SUPFAM" id="SSF81271">
    <property type="entry name" value="TGS-like"/>
    <property type="match status" value="1"/>
</dbReference>
<dbReference type="PANTHER" id="PTHR23305:SF1">
    <property type="entry name" value="OBG-TYPE G DOMAIN-CONTAINING PROTEIN"/>
    <property type="match status" value="1"/>
</dbReference>
<comment type="caution">
    <text evidence="3">The sequence shown here is derived from an EMBL/GenBank/DDBJ whole genome shotgun (WGS) entry which is preliminary data.</text>
</comment>